<organism evidence="16 17">
    <name type="scientific">Erythranthe guttata</name>
    <name type="common">Yellow monkey flower</name>
    <name type="synonym">Mimulus guttatus</name>
    <dbReference type="NCBI Taxonomy" id="4155"/>
    <lineage>
        <taxon>Eukaryota</taxon>
        <taxon>Viridiplantae</taxon>
        <taxon>Streptophyta</taxon>
        <taxon>Embryophyta</taxon>
        <taxon>Tracheophyta</taxon>
        <taxon>Spermatophyta</taxon>
        <taxon>Magnoliopsida</taxon>
        <taxon>eudicotyledons</taxon>
        <taxon>Gunneridae</taxon>
        <taxon>Pentapetalae</taxon>
        <taxon>asterids</taxon>
        <taxon>lamiids</taxon>
        <taxon>Lamiales</taxon>
        <taxon>Phrymaceae</taxon>
        <taxon>Erythranthe</taxon>
    </lineage>
</organism>
<evidence type="ECO:0000256" key="2">
    <source>
        <dbReference type="ARBA" id="ARBA00004323"/>
    </source>
</evidence>
<dbReference type="GO" id="GO:1901137">
    <property type="term" value="P:carbohydrate derivative biosynthetic process"/>
    <property type="evidence" value="ECO:0007669"/>
    <property type="project" value="UniProtKB-ARBA"/>
</dbReference>
<evidence type="ECO:0000256" key="8">
    <source>
        <dbReference type="ARBA" id="ARBA00022968"/>
    </source>
</evidence>
<dbReference type="Proteomes" id="UP000030748">
    <property type="component" value="Unassembled WGS sequence"/>
</dbReference>
<dbReference type="GO" id="GO:0008378">
    <property type="term" value="F:galactosyltransferase activity"/>
    <property type="evidence" value="ECO:0000318"/>
    <property type="project" value="GO_Central"/>
</dbReference>
<comment type="subcellular location">
    <subcellularLocation>
        <location evidence="2">Golgi apparatus membrane</location>
        <topology evidence="2">Single-pass type II membrane protein</topology>
    </subcellularLocation>
</comment>
<evidence type="ECO:0000313" key="16">
    <source>
        <dbReference type="EMBL" id="EYU28765.1"/>
    </source>
</evidence>
<protein>
    <recommendedName>
        <fullName evidence="15">Galectin domain-containing protein</fullName>
    </recommendedName>
</protein>
<dbReference type="PANTHER" id="PTHR11214:SF129">
    <property type="entry name" value="BETA-1,3-GALACTOSYLTRANSFERASE GALT1"/>
    <property type="match status" value="1"/>
</dbReference>
<comment type="similarity">
    <text evidence="4">Belongs to the glycosyltransferase 31 family.</text>
</comment>
<dbReference type="FunFam" id="3.90.550.50:FF:000015">
    <property type="entry name" value="Beta-1,3-galactosyltransferase GALT1"/>
    <property type="match status" value="1"/>
</dbReference>
<dbReference type="GO" id="GO:0000139">
    <property type="term" value="C:Golgi membrane"/>
    <property type="evidence" value="ECO:0000318"/>
    <property type="project" value="GO_Central"/>
</dbReference>
<dbReference type="Pfam" id="PF01762">
    <property type="entry name" value="Galactosyl_T"/>
    <property type="match status" value="1"/>
</dbReference>
<dbReference type="SMART" id="SM00908">
    <property type="entry name" value="Gal-bind_lectin"/>
    <property type="match status" value="1"/>
</dbReference>
<sequence length="633" mass="72273">MKKYWYYRGVLTTFFLMLFLLGYFVITKNPNINEQTYFTNPEKKNTSIITSQVININISINAASDYLFSPRNFSKEEQKSLQTWSRLKHLATSDLGGGHGLPNAAEAIKEAAAAWENLMSDGNLATKGGSYDDHQKLKRSYCPRFVANTKTNASQYLVDGGSDGLFELAIPCGLTRGSSITFIGIPNGGDFHVKLTGERLPEEPNPHIILHYNIRSRGHVDSGTNTTDDVDGDVDPVIVQNTWSILRGWGDEDRCPPYTELIEKVDEVEHCNTNISMVDDGKWRENFPFMQKELFVATIRVGLEGIHMEVDGKHATSFRFRETMEPFLVKEVRISGDVNLISFVASGLPTTSPEDDLENRNNDDVEALKAVPILPPRKRQQIDLLIGIFSTSNNFRRRMAVRRSWMQYPLIRSGHVVVRFFVGLHKNQSVNEELWNEARTYEDIQLMPFVDYYTLITWKTIAICIFGTEVVPARFIMKTDDDAFVRVDEMLTSLKRTNKTRGLLYGLIDSDTKPDRNRESKWYISPEEWAEDKYPPWAHGPGYVVSNDIARTVSKKHRKGRLKSFKLEDVAMGIWIEEMTKKNGLEVTYKNDEKIFNCGCEDGYVVAHYQRPPDLLCLWQKIQHTKLPTCCGS</sequence>
<evidence type="ECO:0000256" key="3">
    <source>
        <dbReference type="ARBA" id="ARBA00004922"/>
    </source>
</evidence>
<evidence type="ECO:0000256" key="9">
    <source>
        <dbReference type="ARBA" id="ARBA00022989"/>
    </source>
</evidence>
<evidence type="ECO:0000256" key="5">
    <source>
        <dbReference type="ARBA" id="ARBA00022676"/>
    </source>
</evidence>
<reference evidence="16 17" key="1">
    <citation type="journal article" date="2013" name="Proc. Natl. Acad. Sci. U.S.A.">
        <title>Fine-scale variation in meiotic recombination in Mimulus inferred from population shotgun sequencing.</title>
        <authorList>
            <person name="Hellsten U."/>
            <person name="Wright K.M."/>
            <person name="Jenkins J."/>
            <person name="Shu S."/>
            <person name="Yuan Y."/>
            <person name="Wessler S.R."/>
            <person name="Schmutz J."/>
            <person name="Willis J.H."/>
            <person name="Rokhsar D.S."/>
        </authorList>
    </citation>
    <scope>NUCLEOTIDE SEQUENCE [LARGE SCALE GENOMIC DNA]</scope>
    <source>
        <strain evidence="17">cv. DUN x IM62</strain>
    </source>
</reference>
<keyword evidence="12" id="KW-0325">Glycoprotein</keyword>
<keyword evidence="10" id="KW-0333">Golgi apparatus</keyword>
<evidence type="ECO:0000259" key="15">
    <source>
        <dbReference type="PROSITE" id="PS51304"/>
    </source>
</evidence>
<dbReference type="GO" id="GO:0030246">
    <property type="term" value="F:carbohydrate binding"/>
    <property type="evidence" value="ECO:0007669"/>
    <property type="project" value="InterPro"/>
</dbReference>
<evidence type="ECO:0000313" key="17">
    <source>
        <dbReference type="Proteomes" id="UP000030748"/>
    </source>
</evidence>
<dbReference type="Gene3D" id="2.60.120.200">
    <property type="match status" value="1"/>
</dbReference>
<dbReference type="EMBL" id="KI631311">
    <property type="protein sequence ID" value="EYU28765.1"/>
    <property type="molecule type" value="Genomic_DNA"/>
</dbReference>
<dbReference type="eggNOG" id="KOG2287">
    <property type="taxonomic scope" value="Eukaryota"/>
</dbReference>
<evidence type="ECO:0000256" key="7">
    <source>
        <dbReference type="ARBA" id="ARBA00022692"/>
    </source>
</evidence>
<keyword evidence="17" id="KW-1185">Reference proteome</keyword>
<dbReference type="PROSITE" id="PS51304">
    <property type="entry name" value="GALECTIN"/>
    <property type="match status" value="1"/>
</dbReference>
<dbReference type="UniPathway" id="UPA00378"/>
<dbReference type="AlphaFoldDB" id="A0A022QQI2"/>
<keyword evidence="8" id="KW-0735">Signal-anchor</keyword>
<evidence type="ECO:0000256" key="14">
    <source>
        <dbReference type="SAM" id="Phobius"/>
    </source>
</evidence>
<name>A0A022QQI2_ERYGU</name>
<evidence type="ECO:0000256" key="1">
    <source>
        <dbReference type="ARBA" id="ARBA00001936"/>
    </source>
</evidence>
<keyword evidence="7 14" id="KW-0812">Transmembrane</keyword>
<keyword evidence="11 14" id="KW-0472">Membrane</keyword>
<evidence type="ECO:0000256" key="13">
    <source>
        <dbReference type="ARBA" id="ARBA00023211"/>
    </source>
</evidence>
<evidence type="ECO:0000256" key="6">
    <source>
        <dbReference type="ARBA" id="ARBA00022679"/>
    </source>
</evidence>
<dbReference type="SUPFAM" id="SSF49899">
    <property type="entry name" value="Concanavalin A-like lectins/glucanases"/>
    <property type="match status" value="1"/>
</dbReference>
<comment type="cofactor">
    <cofactor evidence="1">
        <name>Mn(2+)</name>
        <dbReference type="ChEBI" id="CHEBI:29035"/>
    </cofactor>
</comment>
<comment type="pathway">
    <text evidence="3">Protein modification; protein glycosylation.</text>
</comment>
<feature type="transmembrane region" description="Helical" evidence="14">
    <location>
        <begin position="5"/>
        <end position="26"/>
    </location>
</feature>
<dbReference type="STRING" id="4155.A0A022QQI2"/>
<dbReference type="SMART" id="SM00276">
    <property type="entry name" value="GLECT"/>
    <property type="match status" value="1"/>
</dbReference>
<dbReference type="PANTHER" id="PTHR11214">
    <property type="entry name" value="BETA-1,3-N-ACETYLGLUCOSAMINYLTRANSFERASE"/>
    <property type="match status" value="1"/>
</dbReference>
<evidence type="ECO:0000256" key="4">
    <source>
        <dbReference type="ARBA" id="ARBA00008661"/>
    </source>
</evidence>
<proteinExistence type="inferred from homology"/>
<keyword evidence="6" id="KW-0808">Transferase</keyword>
<accession>A0A022QQI2</accession>
<gene>
    <name evidence="16" type="ORF">MIMGU_mgv1a023955mg</name>
</gene>
<feature type="domain" description="Galectin" evidence="15">
    <location>
        <begin position="166"/>
        <end position="346"/>
    </location>
</feature>
<dbReference type="InterPro" id="IPR013320">
    <property type="entry name" value="ConA-like_dom_sf"/>
</dbReference>
<evidence type="ECO:0000256" key="10">
    <source>
        <dbReference type="ARBA" id="ARBA00023034"/>
    </source>
</evidence>
<keyword evidence="13" id="KW-0464">Manganese</keyword>
<evidence type="ECO:0000256" key="11">
    <source>
        <dbReference type="ARBA" id="ARBA00023136"/>
    </source>
</evidence>
<evidence type="ECO:0000256" key="12">
    <source>
        <dbReference type="ARBA" id="ARBA00023180"/>
    </source>
</evidence>
<keyword evidence="9 14" id="KW-1133">Transmembrane helix</keyword>
<dbReference type="InterPro" id="IPR001079">
    <property type="entry name" value="Galectin_CRD"/>
</dbReference>
<dbReference type="InterPro" id="IPR002659">
    <property type="entry name" value="Glyco_trans_31"/>
</dbReference>
<dbReference type="Pfam" id="PF00337">
    <property type="entry name" value="Gal-bind_lectin"/>
    <property type="match status" value="1"/>
</dbReference>
<keyword evidence="5" id="KW-0328">Glycosyltransferase</keyword>
<dbReference type="Gene3D" id="3.90.550.50">
    <property type="match status" value="1"/>
</dbReference>